<dbReference type="AlphaFoldDB" id="A0A494TR14"/>
<proteinExistence type="predicted"/>
<dbReference type="KEGG" id="spha:D3Y57_10855"/>
<dbReference type="InterPro" id="IPR007921">
    <property type="entry name" value="CHAP_dom"/>
</dbReference>
<organism evidence="2 3">
    <name type="scientific">Sphingomonas paeninsulae</name>
    <dbReference type="NCBI Taxonomy" id="2319844"/>
    <lineage>
        <taxon>Bacteria</taxon>
        <taxon>Pseudomonadati</taxon>
        <taxon>Pseudomonadota</taxon>
        <taxon>Alphaproteobacteria</taxon>
        <taxon>Sphingomonadales</taxon>
        <taxon>Sphingomonadaceae</taxon>
        <taxon>Sphingomonas</taxon>
    </lineage>
</organism>
<evidence type="ECO:0000313" key="2">
    <source>
        <dbReference type="EMBL" id="AYJ87918.1"/>
    </source>
</evidence>
<dbReference type="PROSITE" id="PS50911">
    <property type="entry name" value="CHAP"/>
    <property type="match status" value="1"/>
</dbReference>
<evidence type="ECO:0000313" key="3">
    <source>
        <dbReference type="Proteomes" id="UP000276254"/>
    </source>
</evidence>
<dbReference type="SUPFAM" id="SSF54001">
    <property type="entry name" value="Cysteine proteinases"/>
    <property type="match status" value="1"/>
</dbReference>
<dbReference type="RefSeq" id="WP_121155777.1">
    <property type="nucleotide sequence ID" value="NZ_CP032829.1"/>
</dbReference>
<dbReference type="EMBL" id="CP032829">
    <property type="protein sequence ID" value="AYJ87918.1"/>
    <property type="molecule type" value="Genomic_DNA"/>
</dbReference>
<gene>
    <name evidence="2" type="ORF">D3Y57_10855</name>
</gene>
<dbReference type="InterPro" id="IPR038765">
    <property type="entry name" value="Papain-like_cys_pep_sf"/>
</dbReference>
<accession>A0A494TR14</accession>
<protein>
    <submittedName>
        <fullName evidence="2">CHAP domain-containing protein</fullName>
    </submittedName>
</protein>
<reference evidence="2 3" key="1">
    <citation type="submission" date="2018-09" db="EMBL/GenBank/DDBJ databases">
        <title>Sphingomonas peninsula sp. nov., isolated from fildes peninsula, Antarctic soil.</title>
        <authorList>
            <person name="Yingchao G."/>
        </authorList>
    </citation>
    <scope>NUCLEOTIDE SEQUENCE [LARGE SCALE GENOMIC DNA]</scope>
    <source>
        <strain evidence="2 3">YZ-8</strain>
    </source>
</reference>
<dbReference type="Pfam" id="PF05257">
    <property type="entry name" value="CHAP"/>
    <property type="match status" value="1"/>
</dbReference>
<keyword evidence="3" id="KW-1185">Reference proteome</keyword>
<feature type="domain" description="Peptidase C51" evidence="1">
    <location>
        <begin position="1"/>
        <end position="113"/>
    </location>
</feature>
<dbReference type="Gene3D" id="3.90.1720.10">
    <property type="entry name" value="endopeptidase domain like (from Nostoc punctiforme)"/>
    <property type="match status" value="1"/>
</dbReference>
<dbReference type="OrthoDB" id="7279151at2"/>
<name>A0A494TR14_SPHPE</name>
<evidence type="ECO:0000259" key="1">
    <source>
        <dbReference type="PROSITE" id="PS50911"/>
    </source>
</evidence>
<dbReference type="Proteomes" id="UP000276254">
    <property type="component" value="Chromosome"/>
</dbReference>
<sequence>MLSILTPAPAHAQFYQCVAYAREVTGVEIRGNANTWWGQAEGRYQRGKAPKAGAILAFKSMHGMPAGHVAVVAKVLNDREVLLDHANWSSRGRVEHGVRAVDVSPEGDWSQVRVWYAGIGDLGTRTNPTFGFIYPDSRPAPVYADAAPHKARGSLVSQDVIQLAMLER</sequence>